<organism evidence="20 21">
    <name type="scientific">Viridibacillus soli</name>
    <dbReference type="NCBI Taxonomy" id="2798301"/>
    <lineage>
        <taxon>Bacteria</taxon>
        <taxon>Bacillati</taxon>
        <taxon>Bacillota</taxon>
        <taxon>Bacilli</taxon>
        <taxon>Bacillales</taxon>
        <taxon>Caryophanaceae</taxon>
        <taxon>Viridibacillus</taxon>
    </lineage>
</organism>
<dbReference type="SUPFAM" id="SSF54991">
    <property type="entry name" value="Anticodon-binding domain of PheRS"/>
    <property type="match status" value="1"/>
</dbReference>
<evidence type="ECO:0000256" key="11">
    <source>
        <dbReference type="ARBA" id="ARBA00022884"/>
    </source>
</evidence>
<dbReference type="EC" id="6.1.1.20" evidence="15"/>
<comment type="subunit">
    <text evidence="3 15">Tetramer of two alpha and two beta subunits.</text>
</comment>
<proteinExistence type="inferred from homology"/>
<name>A0ABS1H282_9BACL</name>
<dbReference type="SMART" id="SM00873">
    <property type="entry name" value="B3_4"/>
    <property type="match status" value="1"/>
</dbReference>
<dbReference type="SUPFAM" id="SSF55681">
    <property type="entry name" value="Class II aaRS and biotin synthetases"/>
    <property type="match status" value="1"/>
</dbReference>
<keyword evidence="8 15" id="KW-0547">Nucleotide-binding</keyword>
<comment type="cofactor">
    <cofactor evidence="15">
        <name>Mg(2+)</name>
        <dbReference type="ChEBI" id="CHEBI:18420"/>
    </cofactor>
    <text evidence="15">Binds 2 magnesium ions per tetramer.</text>
</comment>
<sequence>MLVSLKWLEQYVDLQGLEPAVLAEKITRAGIEVDGVADLAEGMKKLMVGEVKEKVKHPEADKLNICQVDFGEEELSQIVCGAPNVAVGQKVIVARPGAHLPGGKIKKAKLRGEVSNGMICSLQELGIEGKLVPKEYSEGIFVLPAETPVGADPLEVLGLYDTVLELGLTPNRSDAMSMLGVAYEVGAILSEDIKLPELDYKESAEKASDYLKLRVDASVENPMYVAKVVKNVKVAESPLWLQQRLMAAGVRPHNNVVDVTNYILMEYGQPLHAFDYDRLGTGEIVVRLANEGEKITTLDDKERTLNTKNLVITNGKEPVAVAGVMGGLNSEVHDGTTTVVIESAYFEGLSVRYTSKDLGLRSDASARFEKGLDPNRVIPAAERAAKLLAELAGGEVLAGSVVFDELDKTPSKVIVSPDFINARLGMKISLDDMVSILKRLKFDVETANGMLYVDAPTRRQDIKIEEDIVEEIARLYGYDEILTTMPIGESTPGGLTAYQAKRRIVRSYLEGVGLYQALTYSLTSDALSQKYALETASVTKLLMPMSEERSTLRQSLIPHLVEAASYNVARQADTVALYEVDSVFLGLTEEGLPLEEEHVAAVITGNWLDHAWQGEQKKVDFFVLKGIIEGLFDRLGLADAVAFERATVAGLHPGRTASVLLNGKRIGLIGQLHPTEQKANGLKETYVMEMNLAAILEVSTEALVYVPVPRFPSMSRDIALVVDRSTAAADLEAIIRQAGGTLLKDVRVFDLYEGDKMEEGKKSVAFSLQYFEPERTLTDEEVVAAHDEVLKALAEANAQIR</sequence>
<dbReference type="PROSITE" id="PS51447">
    <property type="entry name" value="FDX_ACB"/>
    <property type="match status" value="1"/>
</dbReference>
<dbReference type="Pfam" id="PF17759">
    <property type="entry name" value="tRNA_synthFbeta"/>
    <property type="match status" value="1"/>
</dbReference>
<dbReference type="PANTHER" id="PTHR10947:SF0">
    <property type="entry name" value="PHENYLALANINE--TRNA LIGASE BETA SUBUNIT"/>
    <property type="match status" value="1"/>
</dbReference>
<evidence type="ECO:0000256" key="16">
    <source>
        <dbReference type="PROSITE-ProRule" id="PRU00209"/>
    </source>
</evidence>
<dbReference type="InterPro" id="IPR005121">
    <property type="entry name" value="Fdx_antiC-bd"/>
</dbReference>
<feature type="domain" description="FDX-ACB" evidence="18">
    <location>
        <begin position="709"/>
        <end position="801"/>
    </location>
</feature>
<dbReference type="InterPro" id="IPR033714">
    <property type="entry name" value="tRNA_bind_bactPheRS"/>
</dbReference>
<dbReference type="InterPro" id="IPR041616">
    <property type="entry name" value="PheRS_beta_core"/>
</dbReference>
<keyword evidence="5 16" id="KW-0820">tRNA-binding</keyword>
<keyword evidence="4 15" id="KW-0963">Cytoplasm</keyword>
<evidence type="ECO:0000256" key="8">
    <source>
        <dbReference type="ARBA" id="ARBA00022741"/>
    </source>
</evidence>
<evidence type="ECO:0000259" key="18">
    <source>
        <dbReference type="PROSITE" id="PS51447"/>
    </source>
</evidence>
<dbReference type="Pfam" id="PF03484">
    <property type="entry name" value="B5"/>
    <property type="match status" value="1"/>
</dbReference>
<comment type="catalytic activity">
    <reaction evidence="14 15">
        <text>tRNA(Phe) + L-phenylalanine + ATP = L-phenylalanyl-tRNA(Phe) + AMP + diphosphate + H(+)</text>
        <dbReference type="Rhea" id="RHEA:19413"/>
        <dbReference type="Rhea" id="RHEA-COMP:9668"/>
        <dbReference type="Rhea" id="RHEA-COMP:9699"/>
        <dbReference type="ChEBI" id="CHEBI:15378"/>
        <dbReference type="ChEBI" id="CHEBI:30616"/>
        <dbReference type="ChEBI" id="CHEBI:33019"/>
        <dbReference type="ChEBI" id="CHEBI:58095"/>
        <dbReference type="ChEBI" id="CHEBI:78442"/>
        <dbReference type="ChEBI" id="CHEBI:78531"/>
        <dbReference type="ChEBI" id="CHEBI:456215"/>
        <dbReference type="EC" id="6.1.1.20"/>
    </reaction>
</comment>
<dbReference type="InterPro" id="IPR045060">
    <property type="entry name" value="Phe-tRNA-ligase_IIc_bsu"/>
</dbReference>
<evidence type="ECO:0000256" key="15">
    <source>
        <dbReference type="HAMAP-Rule" id="MF_00283"/>
    </source>
</evidence>
<keyword evidence="6 15" id="KW-0436">Ligase</keyword>
<evidence type="ECO:0000256" key="2">
    <source>
        <dbReference type="ARBA" id="ARBA00008653"/>
    </source>
</evidence>
<dbReference type="PANTHER" id="PTHR10947">
    <property type="entry name" value="PHENYLALANYL-TRNA SYNTHETASE BETA CHAIN AND LEUCINE-RICH REPEAT-CONTAINING PROTEIN 47"/>
    <property type="match status" value="1"/>
</dbReference>
<dbReference type="SMART" id="SM00874">
    <property type="entry name" value="B5"/>
    <property type="match status" value="1"/>
</dbReference>
<reference evidence="20 21" key="1">
    <citation type="submission" date="2020-12" db="EMBL/GenBank/DDBJ databases">
        <title>YIM B01967 draft genome.</title>
        <authorList>
            <person name="Yan X."/>
        </authorList>
    </citation>
    <scope>NUCLEOTIDE SEQUENCE [LARGE SCALE GENOMIC DNA]</scope>
    <source>
        <strain evidence="20 21">YIM B01967</strain>
    </source>
</reference>
<dbReference type="InterPro" id="IPR009061">
    <property type="entry name" value="DNA-bd_dom_put_sf"/>
</dbReference>
<gene>
    <name evidence="15" type="primary">pheT</name>
    <name evidence="20" type="ORF">JFL43_01275</name>
</gene>
<evidence type="ECO:0000256" key="4">
    <source>
        <dbReference type="ARBA" id="ARBA00022490"/>
    </source>
</evidence>
<comment type="subcellular location">
    <subcellularLocation>
        <location evidence="1 15">Cytoplasm</location>
    </subcellularLocation>
</comment>
<dbReference type="InterPro" id="IPR036690">
    <property type="entry name" value="Fdx_antiC-bd_sf"/>
</dbReference>
<dbReference type="InterPro" id="IPR045864">
    <property type="entry name" value="aa-tRNA-synth_II/BPL/LPL"/>
</dbReference>
<dbReference type="InterPro" id="IPR020825">
    <property type="entry name" value="Phe-tRNA_synthase-like_B3/B4"/>
</dbReference>
<feature type="binding site" evidence="15">
    <location>
        <position position="467"/>
    </location>
    <ligand>
        <name>Mg(2+)</name>
        <dbReference type="ChEBI" id="CHEBI:18420"/>
        <note>shared with alpha subunit</note>
    </ligand>
</feature>
<evidence type="ECO:0000256" key="6">
    <source>
        <dbReference type="ARBA" id="ARBA00022598"/>
    </source>
</evidence>
<dbReference type="PROSITE" id="PS51483">
    <property type="entry name" value="B5"/>
    <property type="match status" value="1"/>
</dbReference>
<keyword evidence="21" id="KW-1185">Reference proteome</keyword>
<dbReference type="EMBL" id="JAEOAH010000001">
    <property type="protein sequence ID" value="MBK3493520.1"/>
    <property type="molecule type" value="Genomic_DNA"/>
</dbReference>
<dbReference type="Gene3D" id="2.40.50.140">
    <property type="entry name" value="Nucleic acid-binding proteins"/>
    <property type="match status" value="1"/>
</dbReference>
<evidence type="ECO:0000256" key="10">
    <source>
        <dbReference type="ARBA" id="ARBA00022842"/>
    </source>
</evidence>
<evidence type="ECO:0000259" key="19">
    <source>
        <dbReference type="PROSITE" id="PS51483"/>
    </source>
</evidence>
<dbReference type="NCBIfam" id="TIGR00472">
    <property type="entry name" value="pheT_bact"/>
    <property type="match status" value="1"/>
</dbReference>
<dbReference type="SUPFAM" id="SSF50249">
    <property type="entry name" value="Nucleic acid-binding proteins"/>
    <property type="match status" value="1"/>
</dbReference>
<dbReference type="NCBIfam" id="NF045760">
    <property type="entry name" value="YtpR"/>
    <property type="match status" value="1"/>
</dbReference>
<evidence type="ECO:0000256" key="7">
    <source>
        <dbReference type="ARBA" id="ARBA00022723"/>
    </source>
</evidence>
<keyword evidence="9 15" id="KW-0067">ATP-binding</keyword>
<dbReference type="SMART" id="SM00896">
    <property type="entry name" value="FDX-ACB"/>
    <property type="match status" value="1"/>
</dbReference>
<protein>
    <recommendedName>
        <fullName evidence="15">Phenylalanine--tRNA ligase beta subunit</fullName>
        <ecNumber evidence="15">6.1.1.20</ecNumber>
    </recommendedName>
    <alternativeName>
        <fullName evidence="15">Phenylalanyl-tRNA synthetase beta subunit</fullName>
        <shortName evidence="15">PheRS</shortName>
    </alternativeName>
</protein>
<dbReference type="InterPro" id="IPR002547">
    <property type="entry name" value="tRNA-bd_dom"/>
</dbReference>
<feature type="domain" description="TRNA-binding" evidence="17">
    <location>
        <begin position="40"/>
        <end position="154"/>
    </location>
</feature>
<dbReference type="CDD" id="cd00769">
    <property type="entry name" value="PheRS_beta_core"/>
    <property type="match status" value="1"/>
</dbReference>
<evidence type="ECO:0000256" key="13">
    <source>
        <dbReference type="ARBA" id="ARBA00023146"/>
    </source>
</evidence>
<evidence type="ECO:0000256" key="9">
    <source>
        <dbReference type="ARBA" id="ARBA00022840"/>
    </source>
</evidence>
<evidence type="ECO:0000313" key="20">
    <source>
        <dbReference type="EMBL" id="MBK3493520.1"/>
    </source>
</evidence>
<dbReference type="Gene3D" id="3.30.70.380">
    <property type="entry name" value="Ferrodoxin-fold anticodon-binding domain"/>
    <property type="match status" value="1"/>
</dbReference>
<dbReference type="Pfam" id="PF03147">
    <property type="entry name" value="FDX-ACB"/>
    <property type="match status" value="1"/>
</dbReference>
<dbReference type="Gene3D" id="3.30.930.10">
    <property type="entry name" value="Bira Bifunctional Protein, Domain 2"/>
    <property type="match status" value="1"/>
</dbReference>
<dbReference type="CDD" id="cd02796">
    <property type="entry name" value="tRNA_bind_bactPheRS"/>
    <property type="match status" value="1"/>
</dbReference>
<feature type="binding site" evidence="15">
    <location>
        <position position="471"/>
    </location>
    <ligand>
        <name>Mg(2+)</name>
        <dbReference type="ChEBI" id="CHEBI:18420"/>
        <note>shared with alpha subunit</note>
    </ligand>
</feature>
<dbReference type="Pfam" id="PF03483">
    <property type="entry name" value="B3_4"/>
    <property type="match status" value="1"/>
</dbReference>
<dbReference type="Pfam" id="PF01588">
    <property type="entry name" value="tRNA_bind"/>
    <property type="match status" value="1"/>
</dbReference>
<keyword evidence="13 15" id="KW-0030">Aminoacyl-tRNA synthetase</keyword>
<dbReference type="Gene3D" id="3.50.40.10">
    <property type="entry name" value="Phenylalanyl-trna Synthetase, Chain B, domain 3"/>
    <property type="match status" value="1"/>
</dbReference>
<feature type="binding site" evidence="15">
    <location>
        <position position="461"/>
    </location>
    <ligand>
        <name>Mg(2+)</name>
        <dbReference type="ChEBI" id="CHEBI:18420"/>
        <note>shared with alpha subunit</note>
    </ligand>
</feature>
<keyword evidence="12 15" id="KW-0648">Protein biosynthesis</keyword>
<evidence type="ECO:0000256" key="12">
    <source>
        <dbReference type="ARBA" id="ARBA00022917"/>
    </source>
</evidence>
<evidence type="ECO:0000313" key="21">
    <source>
        <dbReference type="Proteomes" id="UP000618943"/>
    </source>
</evidence>
<comment type="similarity">
    <text evidence="2 15">Belongs to the phenylalanyl-tRNA synthetase beta subunit family. Type 1 subfamily.</text>
</comment>
<dbReference type="InterPro" id="IPR004532">
    <property type="entry name" value="Phe-tRNA-ligase_IIc_bsu_bact"/>
</dbReference>
<dbReference type="GO" id="GO:0004826">
    <property type="term" value="F:phenylalanine-tRNA ligase activity"/>
    <property type="evidence" value="ECO:0007669"/>
    <property type="project" value="UniProtKB-EC"/>
</dbReference>
<evidence type="ECO:0000256" key="1">
    <source>
        <dbReference type="ARBA" id="ARBA00004496"/>
    </source>
</evidence>
<comment type="caution">
    <text evidence="20">The sequence shown here is derived from an EMBL/GenBank/DDBJ whole genome shotgun (WGS) entry which is preliminary data.</text>
</comment>
<dbReference type="InterPro" id="IPR005146">
    <property type="entry name" value="B3/B4_tRNA-bd"/>
</dbReference>
<keyword evidence="10 15" id="KW-0460">Magnesium</keyword>
<evidence type="ECO:0000256" key="5">
    <source>
        <dbReference type="ARBA" id="ARBA00022555"/>
    </source>
</evidence>
<keyword evidence="7 15" id="KW-0479">Metal-binding</keyword>
<dbReference type="Gene3D" id="3.30.56.10">
    <property type="match status" value="2"/>
</dbReference>
<evidence type="ECO:0000256" key="3">
    <source>
        <dbReference type="ARBA" id="ARBA00011209"/>
    </source>
</evidence>
<feature type="binding site" evidence="15">
    <location>
        <position position="470"/>
    </location>
    <ligand>
        <name>Mg(2+)</name>
        <dbReference type="ChEBI" id="CHEBI:18420"/>
        <note>shared with alpha subunit</note>
    </ligand>
</feature>
<dbReference type="RefSeq" id="WP_200747592.1">
    <property type="nucleotide sequence ID" value="NZ_JAEOAH010000001.1"/>
</dbReference>
<feature type="domain" description="B5" evidence="19">
    <location>
        <begin position="408"/>
        <end position="483"/>
    </location>
</feature>
<dbReference type="PROSITE" id="PS50886">
    <property type="entry name" value="TRBD"/>
    <property type="match status" value="1"/>
</dbReference>
<dbReference type="HAMAP" id="MF_00283">
    <property type="entry name" value="Phe_tRNA_synth_beta1"/>
    <property type="match status" value="1"/>
</dbReference>
<dbReference type="SUPFAM" id="SSF56037">
    <property type="entry name" value="PheT/TilS domain"/>
    <property type="match status" value="1"/>
</dbReference>
<dbReference type="InterPro" id="IPR005147">
    <property type="entry name" value="tRNA_synthase_B5-dom"/>
</dbReference>
<dbReference type="InterPro" id="IPR012340">
    <property type="entry name" value="NA-bd_OB-fold"/>
</dbReference>
<evidence type="ECO:0000259" key="17">
    <source>
        <dbReference type="PROSITE" id="PS50886"/>
    </source>
</evidence>
<accession>A0ABS1H282</accession>
<dbReference type="SUPFAM" id="SSF46955">
    <property type="entry name" value="Putative DNA-binding domain"/>
    <property type="match status" value="1"/>
</dbReference>
<evidence type="ECO:0000256" key="14">
    <source>
        <dbReference type="ARBA" id="ARBA00049255"/>
    </source>
</evidence>
<dbReference type="Proteomes" id="UP000618943">
    <property type="component" value="Unassembled WGS sequence"/>
</dbReference>
<keyword evidence="11 16" id="KW-0694">RNA-binding</keyword>